<feature type="active site" evidence="7">
    <location>
        <position position="175"/>
    </location>
</feature>
<dbReference type="NCBIfam" id="TIGR01942">
    <property type="entry name" value="pcnB"/>
    <property type="match status" value="1"/>
</dbReference>
<feature type="compositionally biased region" description="Basic residues" evidence="9">
    <location>
        <begin position="457"/>
        <end position="474"/>
    </location>
</feature>
<keyword evidence="6 7" id="KW-0804">Transcription</keyword>
<comment type="function">
    <text evidence="7">Adds poly(A) tail to the 3' end of many RNAs, which usually targets these RNAs for decay. Plays a significant role in the global control of gene expression, through influencing the rate of transcript degradation, and in the general RNA quality control.</text>
</comment>
<evidence type="ECO:0000259" key="12">
    <source>
        <dbReference type="Pfam" id="PF12627"/>
    </source>
</evidence>
<dbReference type="InterPro" id="IPR010206">
    <property type="entry name" value="PolA_pol_I"/>
</dbReference>
<dbReference type="GO" id="GO:0005524">
    <property type="term" value="F:ATP binding"/>
    <property type="evidence" value="ECO:0007669"/>
    <property type="project" value="UniProtKB-UniRule"/>
</dbReference>
<keyword evidence="4 7" id="KW-0067">ATP-binding</keyword>
<dbReference type="GO" id="GO:0003723">
    <property type="term" value="F:RNA binding"/>
    <property type="evidence" value="ECO:0007669"/>
    <property type="project" value="UniProtKB-UniRule"/>
</dbReference>
<evidence type="ECO:0000256" key="8">
    <source>
        <dbReference type="RuleBase" id="RU003953"/>
    </source>
</evidence>
<evidence type="ECO:0000256" key="6">
    <source>
        <dbReference type="ARBA" id="ARBA00023163"/>
    </source>
</evidence>
<dbReference type="PANTHER" id="PTHR43051:SF1">
    <property type="entry name" value="POLYNUCLEOTIDE ADENYLYLTRANSFERASE FAMILY PROTEIN"/>
    <property type="match status" value="1"/>
</dbReference>
<dbReference type="Pfam" id="PF12626">
    <property type="entry name" value="PolyA_pol_arg_C"/>
    <property type="match status" value="1"/>
</dbReference>
<keyword evidence="2 7" id="KW-0808">Transferase</keyword>
<evidence type="ECO:0000259" key="11">
    <source>
        <dbReference type="Pfam" id="PF12626"/>
    </source>
</evidence>
<gene>
    <name evidence="7" type="primary">pcnB</name>
    <name evidence="13" type="ORF">PL2TA16_03972</name>
</gene>
<feature type="region of interest" description="Disordered" evidence="9">
    <location>
        <begin position="446"/>
        <end position="474"/>
    </location>
</feature>
<dbReference type="AlphaFoldDB" id="V4HXU5"/>
<evidence type="ECO:0000256" key="1">
    <source>
        <dbReference type="ARBA" id="ARBA00022664"/>
    </source>
</evidence>
<dbReference type="EC" id="2.7.7.19" evidence="7"/>
<dbReference type="InterPro" id="IPR052191">
    <property type="entry name" value="tRNA_ntf/polyA_polymerase_I"/>
</dbReference>
<dbReference type="Gene3D" id="1.10.3090.10">
    <property type="entry name" value="cca-adding enzyme, domain 2"/>
    <property type="match status" value="1"/>
</dbReference>
<accession>V4HXU5</accession>
<dbReference type="SUPFAM" id="SSF81301">
    <property type="entry name" value="Nucleotidyltransferase"/>
    <property type="match status" value="1"/>
</dbReference>
<reference evidence="13 14" key="1">
    <citation type="submission" date="2013-07" db="EMBL/GenBank/DDBJ databases">
        <title>Draft genome sequence of Pseudoalteromonas luteoviolacea 2ta16.</title>
        <authorList>
            <person name="Allen E.E."/>
            <person name="Azam F."/>
            <person name="Podell S."/>
        </authorList>
    </citation>
    <scope>NUCLEOTIDE SEQUENCE [LARGE SCALE GENOMIC DNA]</scope>
    <source>
        <strain evidence="13 14">2ta16</strain>
    </source>
</reference>
<dbReference type="FunFam" id="3.30.460.10:FF:000035">
    <property type="entry name" value="Poly(A) polymerase I"/>
    <property type="match status" value="1"/>
</dbReference>
<dbReference type="InterPro" id="IPR043519">
    <property type="entry name" value="NT_sf"/>
</dbReference>
<evidence type="ECO:0000256" key="7">
    <source>
        <dbReference type="HAMAP-Rule" id="MF_00957"/>
    </source>
</evidence>
<evidence type="ECO:0000256" key="4">
    <source>
        <dbReference type="ARBA" id="ARBA00022840"/>
    </source>
</evidence>
<dbReference type="Pfam" id="PF12627">
    <property type="entry name" value="PolyA_pol_RNAbd"/>
    <property type="match status" value="1"/>
</dbReference>
<evidence type="ECO:0000313" key="14">
    <source>
        <dbReference type="Proteomes" id="UP000017820"/>
    </source>
</evidence>
<proteinExistence type="inferred from homology"/>
<evidence type="ECO:0000256" key="5">
    <source>
        <dbReference type="ARBA" id="ARBA00022884"/>
    </source>
</evidence>
<dbReference type="PATRIC" id="fig|1353533.3.peg.2917"/>
<dbReference type="InterPro" id="IPR025866">
    <property type="entry name" value="PolyA_pol_arg_C_dom"/>
</dbReference>
<evidence type="ECO:0000313" key="13">
    <source>
        <dbReference type="EMBL" id="ESP92774.1"/>
    </source>
</evidence>
<keyword evidence="1 7" id="KW-0507">mRNA processing</keyword>
<feature type="active site" evidence="7">
    <location>
        <position position="95"/>
    </location>
</feature>
<feature type="active site" evidence="7">
    <location>
        <position position="93"/>
    </location>
</feature>
<name>V4HXU5_PSEL2</name>
<protein>
    <recommendedName>
        <fullName evidence="7">Poly(A) polymerase I</fullName>
        <shortName evidence="7">PAP I</shortName>
        <ecNumber evidence="7">2.7.7.19</ecNumber>
    </recommendedName>
</protein>
<dbReference type="GO" id="GO:0006397">
    <property type="term" value="P:mRNA processing"/>
    <property type="evidence" value="ECO:0007669"/>
    <property type="project" value="UniProtKB-KW"/>
</dbReference>
<dbReference type="EMBL" id="AUSV01000044">
    <property type="protein sequence ID" value="ESP92774.1"/>
    <property type="molecule type" value="Genomic_DNA"/>
</dbReference>
<comment type="caution">
    <text evidence="13">The sequence shown here is derived from an EMBL/GenBank/DDBJ whole genome shotgun (WGS) entry which is preliminary data.</text>
</comment>
<organism evidence="13 14">
    <name type="scientific">Pseudoalteromonas luteoviolacea (strain 2ta16)</name>
    <dbReference type="NCBI Taxonomy" id="1353533"/>
    <lineage>
        <taxon>Bacteria</taxon>
        <taxon>Pseudomonadati</taxon>
        <taxon>Pseudomonadota</taxon>
        <taxon>Gammaproteobacteria</taxon>
        <taxon>Alteromonadales</taxon>
        <taxon>Pseudoalteromonadaceae</taxon>
        <taxon>Pseudoalteromonas</taxon>
    </lineage>
</organism>
<dbReference type="Pfam" id="PF01743">
    <property type="entry name" value="PolyA_pol"/>
    <property type="match status" value="1"/>
</dbReference>
<feature type="domain" description="tRNA nucleotidyltransferase/poly(A) polymerase RNA and SrmB- binding" evidence="12">
    <location>
        <begin position="233"/>
        <end position="294"/>
    </location>
</feature>
<keyword evidence="3 7" id="KW-0547">Nucleotide-binding</keyword>
<comment type="catalytic activity">
    <reaction evidence="7">
        <text>RNA(n) + ATP = RNA(n)-3'-adenine ribonucleotide + diphosphate</text>
        <dbReference type="Rhea" id="RHEA:11332"/>
        <dbReference type="Rhea" id="RHEA-COMP:14527"/>
        <dbReference type="Rhea" id="RHEA-COMP:17347"/>
        <dbReference type="ChEBI" id="CHEBI:30616"/>
        <dbReference type="ChEBI" id="CHEBI:33019"/>
        <dbReference type="ChEBI" id="CHEBI:140395"/>
        <dbReference type="ChEBI" id="CHEBI:173115"/>
        <dbReference type="EC" id="2.7.7.19"/>
    </reaction>
</comment>
<feature type="domain" description="Poly A polymerase head" evidence="10">
    <location>
        <begin position="75"/>
        <end position="205"/>
    </location>
</feature>
<sequence>MMLRVGTQSSRRVVIISKIFKLCRQIVGAKQTKGIVEAKLTPQIIPRSEHNISRKQFSPNAIKVLYRLKDGGYDAYLVGGCIRDILLGIEPKDFDVVTNATPEEVKRLFRNCRLIGRRFRLAHIVFGREVIEVATMRGHHLSNGEDDPTSKASEQGQLLRDNVYGTIEEDAQRRDFSINALYYSVNDFGVRDFAGGIEAIKARRIELIGDPETRYREDPVRMLRAVRFATKLDMEIAPATLTPITELSPLLGNIPPARLFEETLKLFLGGKAEANFLMLRELGLFKQLFPTLEEILAQEDSEFERRFIQQMFANTDARINNNKKVTPAFIYAALLWFPLRKRAALLEQQGISEYDAFMQAISQVLSENAQRVAVPKRFTLGARDIWHIQQRLDRRSGQRAYRLSLQPKFKASYDFLLLRVESGESDQQPLADWWTEYLKQDVGGQKEMVKNLGQKDRPKRRYRNKSRRKPKQDS</sequence>
<dbReference type="GO" id="GO:0043633">
    <property type="term" value="P:polyadenylation-dependent RNA catabolic process"/>
    <property type="evidence" value="ECO:0007669"/>
    <property type="project" value="InterPro"/>
</dbReference>
<dbReference type="PANTHER" id="PTHR43051">
    <property type="entry name" value="POLYNUCLEOTIDE ADENYLYLTRANSFERASE FAMILY PROTEIN"/>
    <property type="match status" value="1"/>
</dbReference>
<dbReference type="GO" id="GO:1990817">
    <property type="term" value="F:poly(A) RNA polymerase activity"/>
    <property type="evidence" value="ECO:0007669"/>
    <property type="project" value="UniProtKB-UniRule"/>
</dbReference>
<evidence type="ECO:0000256" key="9">
    <source>
        <dbReference type="SAM" id="MobiDB-lite"/>
    </source>
</evidence>
<comment type="similarity">
    <text evidence="7 8">Belongs to the tRNA nucleotidyltransferase/poly(A) polymerase family.</text>
</comment>
<dbReference type="SUPFAM" id="SSF81891">
    <property type="entry name" value="Poly A polymerase C-terminal region-like"/>
    <property type="match status" value="1"/>
</dbReference>
<evidence type="ECO:0000256" key="3">
    <source>
        <dbReference type="ARBA" id="ARBA00022741"/>
    </source>
</evidence>
<feature type="compositionally biased region" description="Basic and acidic residues" evidence="9">
    <location>
        <begin position="447"/>
        <end position="456"/>
    </location>
</feature>
<dbReference type="Proteomes" id="UP000017820">
    <property type="component" value="Unassembled WGS sequence"/>
</dbReference>
<keyword evidence="5 7" id="KW-0694">RNA-binding</keyword>
<feature type="domain" description="Polymerase A arginine-rich C-terminal" evidence="11">
    <location>
        <begin position="349"/>
        <end position="467"/>
    </location>
</feature>
<evidence type="ECO:0000256" key="2">
    <source>
        <dbReference type="ARBA" id="ARBA00022679"/>
    </source>
</evidence>
<dbReference type="HAMAP" id="MF_00957">
    <property type="entry name" value="PolyA_pol"/>
    <property type="match status" value="1"/>
</dbReference>
<dbReference type="Gene3D" id="3.30.460.10">
    <property type="entry name" value="Beta Polymerase, domain 2"/>
    <property type="match status" value="1"/>
</dbReference>
<dbReference type="CDD" id="cd05398">
    <property type="entry name" value="NT_ClassII-CCAase"/>
    <property type="match status" value="1"/>
</dbReference>
<dbReference type="InterPro" id="IPR002646">
    <property type="entry name" value="PolA_pol_head_dom"/>
</dbReference>
<evidence type="ECO:0000259" key="10">
    <source>
        <dbReference type="Pfam" id="PF01743"/>
    </source>
</evidence>
<dbReference type="InterPro" id="IPR032828">
    <property type="entry name" value="PolyA_RNA-bd"/>
</dbReference>